<feature type="coiled-coil region" evidence="1">
    <location>
        <begin position="524"/>
        <end position="551"/>
    </location>
</feature>
<keyword evidence="1" id="KW-0175">Coiled coil</keyword>
<dbReference type="Proteomes" id="UP000467841">
    <property type="component" value="Unassembled WGS sequence"/>
</dbReference>
<organism evidence="2 3">
    <name type="scientific">Microthlaspi erraticum</name>
    <dbReference type="NCBI Taxonomy" id="1685480"/>
    <lineage>
        <taxon>Eukaryota</taxon>
        <taxon>Viridiplantae</taxon>
        <taxon>Streptophyta</taxon>
        <taxon>Embryophyta</taxon>
        <taxon>Tracheophyta</taxon>
        <taxon>Spermatophyta</taxon>
        <taxon>Magnoliopsida</taxon>
        <taxon>eudicotyledons</taxon>
        <taxon>Gunneridae</taxon>
        <taxon>Pentapetalae</taxon>
        <taxon>rosids</taxon>
        <taxon>malvids</taxon>
        <taxon>Brassicales</taxon>
        <taxon>Brassicaceae</taxon>
        <taxon>Coluteocarpeae</taxon>
        <taxon>Microthlaspi</taxon>
    </lineage>
</organism>
<evidence type="ECO:0000256" key="1">
    <source>
        <dbReference type="SAM" id="Coils"/>
    </source>
</evidence>
<evidence type="ECO:0000313" key="3">
    <source>
        <dbReference type="Proteomes" id="UP000467841"/>
    </source>
</evidence>
<protein>
    <submittedName>
        <fullName evidence="2">Uncharacterized protein</fullName>
    </submittedName>
</protein>
<dbReference type="EMBL" id="CACVBM020000777">
    <property type="protein sequence ID" value="CAA7023352.1"/>
    <property type="molecule type" value="Genomic_DNA"/>
</dbReference>
<dbReference type="AlphaFoldDB" id="A0A6D2I4E7"/>
<feature type="coiled-coil region" evidence="1">
    <location>
        <begin position="814"/>
        <end position="841"/>
    </location>
</feature>
<evidence type="ECO:0000313" key="2">
    <source>
        <dbReference type="EMBL" id="CAA7023352.1"/>
    </source>
</evidence>
<dbReference type="PANTHER" id="PTHR33566:SF1">
    <property type="entry name" value="EN_SPM-LIKE TRANSPOSON-RELATED"/>
    <property type="match status" value="1"/>
</dbReference>
<gene>
    <name evidence="2" type="ORF">MERR_LOCUS10587</name>
</gene>
<proteinExistence type="predicted"/>
<keyword evidence="3" id="KW-1185">Reference proteome</keyword>
<accession>A0A6D2I4E7</accession>
<sequence length="858" mass="95290">MVRAGQTPPEQFVAVVRPASFTTSKSKNLMQTHIVKMKEEMPMEVELQENNNTNSTKALYSHRSSPTSRGRYHGLYVFPLQSKIPNIFKKAGTYNFSFSIGSSITCQKKVLVVPSSKVGRWRLSSNMESIILPVGCSMKPYHIACFDEQGNRLRFTSVPSLEIKLKARPDFEAVIDKFEASLMPNGILKVKDMLVETGGLDKIRPHYKATLEIRSKDKPISVLAVFKPGPLKSAVEKNPQALENLLPDCTVKNFILEIFDGYNNHAPEGANVLIRLDGYRIQDSMGLNRKVNSGGCIDLSGILKVTAGYGKSVSLSVMFHNETLFRKESLVEKRELILLEELPGNCVAGSNLANLIFRVIDSNGSTDTNIHHDENSGSLHTMSIESDSRSSEDGISYAFVHGYCNVPSLSLPETVGEFSFKVFHSRCPELHMSLKIHLTPAQTFERDETRSIIPHPTMFLTPQTQISSATALVVAPTQQDPSSQIRVLPMTALSLAGSSQTGMMDMVEFTETIQEKLNSYNACVVEVNERVKCLEAEHEQANQELSALQASLGPLVGAFPECLSTKTSLMKKIEDKHHDTAAAVFCSLYRTDPNPQSFVMSRKGVFGLVALLGSVSSTSLSRVLSEYLGEDTMLALVCKSSRFVPNSPEHVRLQSEVDELGRSLTSRFHVLYLDAVRTWKYGLVKDDPQTRLAMVDPRLPNGKPVPGFLGFAVNMIFLAPQDLSIKSYSGHGLRESLFYSLLGNLQVYETQKHVEAALPHVNGCGAVSLDGFIVKENGYFIYSGSSKTEIHFPITVKAHEEEKLIKWEAAKEKVAMASKKLEKERCMLRKAEKRMKSANERYGNATEPFLENLLLDQE</sequence>
<comment type="caution">
    <text evidence="2">The sequence shown here is derived from an EMBL/GenBank/DDBJ whole genome shotgun (WGS) entry which is preliminary data.</text>
</comment>
<name>A0A6D2I4E7_9BRAS</name>
<reference evidence="2" key="1">
    <citation type="submission" date="2020-01" db="EMBL/GenBank/DDBJ databases">
        <authorList>
            <person name="Mishra B."/>
        </authorList>
    </citation>
    <scope>NUCLEOTIDE SEQUENCE [LARGE SCALE GENOMIC DNA]</scope>
</reference>
<dbReference type="PANTHER" id="PTHR33566">
    <property type="entry name" value="EN/SPM-LIKE TRANSPOSON-RELATED"/>
    <property type="match status" value="1"/>
</dbReference>
<dbReference type="OrthoDB" id="1108494at2759"/>